<evidence type="ECO:0000256" key="1">
    <source>
        <dbReference type="SAM" id="MobiDB-lite"/>
    </source>
</evidence>
<sequence length="100" mass="11223">AGTRLEKPGHSLLPYKSAPYRILTEGCGSQTTRTRVRVSKSSEHNKQTKLIGTMIYDVNSPLFRSFLSQKGGSSDKRKLEEQKPKEHRPKASENKPIAIN</sequence>
<name>A0A4Y1S120_PRUDU</name>
<feature type="compositionally biased region" description="Basic and acidic residues" evidence="1">
    <location>
        <begin position="73"/>
        <end position="93"/>
    </location>
</feature>
<organism evidence="2">
    <name type="scientific">Prunus dulcis</name>
    <name type="common">Almond</name>
    <name type="synonym">Amygdalus dulcis</name>
    <dbReference type="NCBI Taxonomy" id="3755"/>
    <lineage>
        <taxon>Eukaryota</taxon>
        <taxon>Viridiplantae</taxon>
        <taxon>Streptophyta</taxon>
        <taxon>Embryophyta</taxon>
        <taxon>Tracheophyta</taxon>
        <taxon>Spermatophyta</taxon>
        <taxon>Magnoliopsida</taxon>
        <taxon>eudicotyledons</taxon>
        <taxon>Gunneridae</taxon>
        <taxon>Pentapetalae</taxon>
        <taxon>rosids</taxon>
        <taxon>fabids</taxon>
        <taxon>Rosales</taxon>
        <taxon>Rosaceae</taxon>
        <taxon>Amygdaloideae</taxon>
        <taxon>Amygdaleae</taxon>
        <taxon>Prunus</taxon>
    </lineage>
</organism>
<dbReference type="InterPro" id="IPR012643">
    <property type="entry name" value="Wound_ind"/>
</dbReference>
<gene>
    <name evidence="2" type="ORF">Prudu_022681</name>
</gene>
<reference evidence="2" key="1">
    <citation type="journal article" date="2019" name="Science">
        <title>Mutation of a bHLH transcription factor allowed almond domestication.</title>
        <authorList>
            <person name="Sanchez-Perez R."/>
            <person name="Pavan S."/>
            <person name="Mazzeo R."/>
            <person name="Moldovan C."/>
            <person name="Aiese Cigliano R."/>
            <person name="Del Cueto J."/>
            <person name="Ricciardi F."/>
            <person name="Lotti C."/>
            <person name="Ricciardi L."/>
            <person name="Dicenta F."/>
            <person name="Lopez-Marques R.L."/>
            <person name="Lindberg Moller B."/>
        </authorList>
    </citation>
    <scope>NUCLEOTIDE SEQUENCE</scope>
</reference>
<accession>A0A4Y1S120</accession>
<feature type="region of interest" description="Disordered" evidence="1">
    <location>
        <begin position="67"/>
        <end position="100"/>
    </location>
</feature>
<dbReference type="AlphaFoldDB" id="A0A4Y1S120"/>
<dbReference type="EMBL" id="AP019304">
    <property type="protein sequence ID" value="BBH10012.1"/>
    <property type="molecule type" value="Genomic_DNA"/>
</dbReference>
<dbReference type="PANTHER" id="PTHR36752:SF7">
    <property type="entry name" value="WOUND-INDUCED BASIC PROTEIN"/>
    <property type="match status" value="1"/>
</dbReference>
<feature type="non-terminal residue" evidence="2">
    <location>
        <position position="1"/>
    </location>
</feature>
<proteinExistence type="predicted"/>
<dbReference type="PANTHER" id="PTHR36752">
    <property type="entry name" value="OS12G0405700 PROTEIN"/>
    <property type="match status" value="1"/>
</dbReference>
<protein>
    <submittedName>
        <fullName evidence="2">Wound-responsive protein-related protein</fullName>
    </submittedName>
</protein>
<dbReference type="Pfam" id="PF08186">
    <property type="entry name" value="Wound_ind"/>
    <property type="match status" value="1"/>
</dbReference>
<evidence type="ECO:0000313" key="2">
    <source>
        <dbReference type="EMBL" id="BBH10012.1"/>
    </source>
</evidence>